<dbReference type="InParanoid" id="A0A2G5EK64"/>
<dbReference type="PRINTS" id="PR00463">
    <property type="entry name" value="EP450I"/>
</dbReference>
<feature type="transmembrane region" description="Helical" evidence="10">
    <location>
        <begin position="79"/>
        <end position="112"/>
    </location>
</feature>
<keyword evidence="3 10" id="KW-0812">Transmembrane</keyword>
<evidence type="ECO:0000256" key="8">
    <source>
        <dbReference type="ARBA" id="ARBA00023136"/>
    </source>
</evidence>
<evidence type="ECO:0000256" key="3">
    <source>
        <dbReference type="ARBA" id="ARBA00022692"/>
    </source>
</evidence>
<keyword evidence="4 9" id="KW-0479">Metal-binding</keyword>
<dbReference type="CDD" id="cd20654">
    <property type="entry name" value="CYP82"/>
    <property type="match status" value="1"/>
</dbReference>
<evidence type="ECO:0000256" key="7">
    <source>
        <dbReference type="ARBA" id="ARBA00023004"/>
    </source>
</evidence>
<keyword evidence="7 9" id="KW-0408">Iron</keyword>
<evidence type="ECO:0000256" key="9">
    <source>
        <dbReference type="PIRSR" id="PIRSR602401-1"/>
    </source>
</evidence>
<name>A0A2G5EK64_AQUCA</name>
<evidence type="ECO:0008006" key="13">
    <source>
        <dbReference type="Google" id="ProtNLM"/>
    </source>
</evidence>
<dbReference type="InterPro" id="IPR036396">
    <property type="entry name" value="Cyt_P450_sf"/>
</dbReference>
<dbReference type="InterPro" id="IPR050651">
    <property type="entry name" value="Plant_Cytochrome_P450_Monoox"/>
</dbReference>
<dbReference type="InterPro" id="IPR002401">
    <property type="entry name" value="Cyt_P450_E_grp-I"/>
</dbReference>
<feature type="transmembrane region" description="Helical" evidence="10">
    <location>
        <begin position="177"/>
        <end position="201"/>
    </location>
</feature>
<evidence type="ECO:0000256" key="10">
    <source>
        <dbReference type="SAM" id="Phobius"/>
    </source>
</evidence>
<dbReference type="GO" id="GO:0005506">
    <property type="term" value="F:iron ion binding"/>
    <property type="evidence" value="ECO:0007669"/>
    <property type="project" value="InterPro"/>
</dbReference>
<accession>A0A2G5EK64</accession>
<dbReference type="InterPro" id="IPR001128">
    <property type="entry name" value="Cyt_P450"/>
</dbReference>
<feature type="transmembrane region" description="Helical" evidence="10">
    <location>
        <begin position="12"/>
        <end position="34"/>
    </location>
</feature>
<feature type="transmembrane region" description="Helical" evidence="10">
    <location>
        <begin position="40"/>
        <end position="67"/>
    </location>
</feature>
<comment type="subcellular location">
    <subcellularLocation>
        <location evidence="1">Membrane</location>
    </subcellularLocation>
</comment>
<keyword evidence="6" id="KW-0560">Oxidoreductase</keyword>
<dbReference type="SUPFAM" id="SSF48264">
    <property type="entry name" value="Cytochrome P450"/>
    <property type="match status" value="1"/>
</dbReference>
<keyword evidence="8 10" id="KW-0472">Membrane</keyword>
<keyword evidence="12" id="KW-1185">Reference proteome</keyword>
<dbReference type="GO" id="GO:0020037">
    <property type="term" value="F:heme binding"/>
    <property type="evidence" value="ECO:0007669"/>
    <property type="project" value="InterPro"/>
</dbReference>
<dbReference type="EMBL" id="KZ305024">
    <property type="protein sequence ID" value="PIA56144.1"/>
    <property type="molecule type" value="Genomic_DNA"/>
</dbReference>
<dbReference type="InterPro" id="IPR017972">
    <property type="entry name" value="Cyt_P450_CS"/>
</dbReference>
<dbReference type="PROSITE" id="PS00086">
    <property type="entry name" value="CYTOCHROME_P450"/>
    <property type="match status" value="1"/>
</dbReference>
<gene>
    <name evidence="11" type="ORF">AQUCO_00700474v1</name>
</gene>
<keyword evidence="5 10" id="KW-1133">Transmembrane helix</keyword>
<comment type="cofactor">
    <cofactor evidence="9">
        <name>heme</name>
        <dbReference type="ChEBI" id="CHEBI:30413"/>
    </cofactor>
</comment>
<keyword evidence="2 9" id="KW-0349">Heme</keyword>
<dbReference type="GO" id="GO:0016705">
    <property type="term" value="F:oxidoreductase activity, acting on paired donors, with incorporation or reduction of molecular oxygen"/>
    <property type="evidence" value="ECO:0007669"/>
    <property type="project" value="InterPro"/>
</dbReference>
<dbReference type="Gene3D" id="1.10.630.10">
    <property type="entry name" value="Cytochrome P450"/>
    <property type="match status" value="1"/>
</dbReference>
<dbReference type="PRINTS" id="PR00385">
    <property type="entry name" value="P450"/>
</dbReference>
<proteinExistence type="predicted"/>
<feature type="transmembrane region" description="Helical" evidence="10">
    <location>
        <begin position="233"/>
        <end position="254"/>
    </location>
</feature>
<dbReference type="PANTHER" id="PTHR47947">
    <property type="entry name" value="CYTOCHROME P450 82C3-RELATED"/>
    <property type="match status" value="1"/>
</dbReference>
<organism evidence="11 12">
    <name type="scientific">Aquilegia coerulea</name>
    <name type="common">Rocky mountain columbine</name>
    <dbReference type="NCBI Taxonomy" id="218851"/>
    <lineage>
        <taxon>Eukaryota</taxon>
        <taxon>Viridiplantae</taxon>
        <taxon>Streptophyta</taxon>
        <taxon>Embryophyta</taxon>
        <taxon>Tracheophyta</taxon>
        <taxon>Spermatophyta</taxon>
        <taxon>Magnoliopsida</taxon>
        <taxon>Ranunculales</taxon>
        <taxon>Ranunculaceae</taxon>
        <taxon>Thalictroideae</taxon>
        <taxon>Aquilegia</taxon>
    </lineage>
</organism>
<reference evidence="11 12" key="1">
    <citation type="submission" date="2017-09" db="EMBL/GenBank/DDBJ databases">
        <title>WGS assembly of Aquilegia coerulea Goldsmith.</title>
        <authorList>
            <person name="Hodges S."/>
            <person name="Kramer E."/>
            <person name="Nordborg M."/>
            <person name="Tomkins J."/>
            <person name="Borevitz J."/>
            <person name="Derieg N."/>
            <person name="Yan J."/>
            <person name="Mihaltcheva S."/>
            <person name="Hayes R.D."/>
            <person name="Rokhsar D."/>
        </authorList>
    </citation>
    <scope>NUCLEOTIDE SEQUENCE [LARGE SCALE GENOMIC DNA]</scope>
    <source>
        <strain evidence="12">cv. Goldsmith</strain>
    </source>
</reference>
<dbReference type="OrthoDB" id="1932537at2759"/>
<evidence type="ECO:0000313" key="12">
    <source>
        <dbReference type="Proteomes" id="UP000230069"/>
    </source>
</evidence>
<feature type="binding site" description="axial binding residue" evidence="9">
    <location>
        <position position="1000"/>
    </location>
    <ligand>
        <name>heme</name>
        <dbReference type="ChEBI" id="CHEBI:30413"/>
    </ligand>
    <ligandPart>
        <name>Fe</name>
        <dbReference type="ChEBI" id="CHEBI:18248"/>
    </ligandPart>
</feature>
<evidence type="ECO:0000256" key="6">
    <source>
        <dbReference type="ARBA" id="ARBA00023002"/>
    </source>
</evidence>
<protein>
    <recommendedName>
        <fullName evidence="13">Cytochrome P450</fullName>
    </recommendedName>
</protein>
<evidence type="ECO:0000256" key="4">
    <source>
        <dbReference type="ARBA" id="ARBA00022723"/>
    </source>
</evidence>
<dbReference type="AlphaFoldDB" id="A0A2G5EK64"/>
<evidence type="ECO:0000256" key="5">
    <source>
        <dbReference type="ARBA" id="ARBA00022989"/>
    </source>
</evidence>
<feature type="transmembrane region" description="Helical" evidence="10">
    <location>
        <begin position="762"/>
        <end position="781"/>
    </location>
</feature>
<sequence length="1060" mass="120068">MEVVIETLRYLCYFIIFIPVFIFLFLLGFIKVAIFCPFVFLVIAVGHIGVVIGLLPMHLIWTSYCIAKSKKFGPFLKCLLILILPIPIVLWTIVGIVGSVIMGIFYAFIWPVMETFRAISKDGHRNKLDGTWSNILGACTIVRDFADFSFFSYFSVMNELLEVKGDEKPIELKVLQIPGCVLAAILGLLVDVPIIVLIVMYKAPIMLVKGWKRLFEDLIGRSGPFLEDVCVPFAGLLILFWPFAVIIAIITGILSSFGFGGYASVVAYQENSTKSGLLYVIASVSLFDEYTNDFLYLREGSCFPRPRYHWTDDARSPLLPLKGLHEQIEPVHDKQPTRTPSQKMKALKAGVIWDNFFKGCEHSCKELLSDGVIEVLDLEAWETSKNKIIEIGIPAHTILQCFLYSIKRSSSGFLMRDNVELTNINRPEGRIFDWLFEPMSIMKEQIKSLHLQEREELYLLKLAVSCGDTQRLQALENAGIPPDNEIRKAQLEGISRRLHGFCLTISRLPTFRRRFCEVVKALLQEVGDRRGRIIMEITLFQVLTGLFLSILIFYLQWPGRNKTRKNTKKTDAPEPAGAWPIIGHLHLLGGHEKLLYRTLGAMADNYGPAFNIRLGSRRAFVVSSWEVAKECFTTNDKALATRPLTAASKLMGYNYAVFGFAPYSPFWREMRKLATLELLSNRRLDMLKHVHTSEVDMGLKELHSIWTKKNSSGPVLVELKQWFEELTLNGIVRMVAGKRYFGANADYDVNESTRCQKAIAQFFHLIGIFVVSDALPFLWWLDLQGHESAMKKTAKELDSILSGWLEEHHRERLNGRVKTESEKDFIDVMLSLKEDGQLSNFQHDSDTSIKATCLALILGGSDTTASTLTWAVSLLLNNRHVLKKAQEELDLNVGKERQVDDHDIKNLVYLQAIIKETLRLYPAGPLLGPREAMEDCNVAGYNVKAGTRLVVNIWKLQRDPHVWSNPNEFNPERFLTSHVNVDFKAQSFELMPFGSGRRSCPGLSFALQVLHLTLARLLHEFDLDIPDGVPVDLTESPGLTIPKATPLNVFLTPRLDSKLY</sequence>
<dbReference type="GO" id="GO:0016020">
    <property type="term" value="C:membrane"/>
    <property type="evidence" value="ECO:0007669"/>
    <property type="project" value="UniProtKB-SubCell"/>
</dbReference>
<dbReference type="STRING" id="218851.A0A2G5EK64"/>
<dbReference type="GO" id="GO:0004497">
    <property type="term" value="F:monooxygenase activity"/>
    <property type="evidence" value="ECO:0007669"/>
    <property type="project" value="InterPro"/>
</dbReference>
<dbReference type="Proteomes" id="UP000230069">
    <property type="component" value="Unassembled WGS sequence"/>
</dbReference>
<feature type="transmembrane region" description="Helical" evidence="10">
    <location>
        <begin position="537"/>
        <end position="557"/>
    </location>
</feature>
<dbReference type="GO" id="GO:0044550">
    <property type="term" value="P:secondary metabolite biosynthetic process"/>
    <property type="evidence" value="ECO:0007669"/>
    <property type="project" value="UniProtKB-ARBA"/>
</dbReference>
<evidence type="ECO:0000313" key="11">
    <source>
        <dbReference type="EMBL" id="PIA56144.1"/>
    </source>
</evidence>
<dbReference type="PANTHER" id="PTHR47947:SF19">
    <property type="entry name" value="CYTOCHROME P450 82C3-RELATED"/>
    <property type="match status" value="1"/>
</dbReference>
<evidence type="ECO:0000256" key="2">
    <source>
        <dbReference type="ARBA" id="ARBA00022617"/>
    </source>
</evidence>
<dbReference type="FunFam" id="1.10.630.10:FF:000026">
    <property type="entry name" value="Cytochrome P450 82C4"/>
    <property type="match status" value="1"/>
</dbReference>
<evidence type="ECO:0000256" key="1">
    <source>
        <dbReference type="ARBA" id="ARBA00004370"/>
    </source>
</evidence>
<dbReference type="Pfam" id="PF00067">
    <property type="entry name" value="p450"/>
    <property type="match status" value="1"/>
</dbReference>